<dbReference type="InterPro" id="IPR036514">
    <property type="entry name" value="SGNH_hydro_sf"/>
</dbReference>
<dbReference type="Pfam" id="PF13472">
    <property type="entry name" value="Lipase_GDSL_2"/>
    <property type="match status" value="1"/>
</dbReference>
<dbReference type="Proteomes" id="UP000886845">
    <property type="component" value="Unassembled WGS sequence"/>
</dbReference>
<evidence type="ECO:0000259" key="1">
    <source>
        <dbReference type="Pfam" id="PF13472"/>
    </source>
</evidence>
<dbReference type="PANTHER" id="PTHR30383:SF5">
    <property type="entry name" value="SGNH HYDROLASE-TYPE ESTERASE DOMAIN-CONTAINING PROTEIN"/>
    <property type="match status" value="1"/>
</dbReference>
<protein>
    <submittedName>
        <fullName evidence="2">Acetylglucosamine-6-sulfatase</fullName>
    </submittedName>
</protein>
<feature type="domain" description="SGNH hydrolase-type esterase" evidence="1">
    <location>
        <begin position="49"/>
        <end position="212"/>
    </location>
</feature>
<accession>A0A9D1NPB5</accession>
<name>A0A9D1NPB5_9BACT</name>
<comment type="caution">
    <text evidence="2">The sequence shown here is derived from an EMBL/GenBank/DDBJ whole genome shotgun (WGS) entry which is preliminary data.</text>
</comment>
<dbReference type="InterPro" id="IPR051532">
    <property type="entry name" value="Ester_Hydrolysis_Enzymes"/>
</dbReference>
<sequence length="234" mass="25870">MRGLLAFAAGMAALVAWGVEAGQRLDVAWWAARLAEKEAEAQTHHDTVFIGDSITHNWDTLAPDLQKQYFGDVLNLGFSGDRTHEVLWRIRRIDWAKVAPQRIMVMIGTNDSGNAGAPPEETFEGIRAIVDHLKAACPDATITLLKIFPRGDDEEDGARRLNDAVNARLHELADGKRVLLRDVSPFYFMQDGKTLNRALVPDLLHPNREGLRIWAAAVAPEFMGWNAAADAQAP</sequence>
<dbReference type="SUPFAM" id="SSF52266">
    <property type="entry name" value="SGNH hydrolase"/>
    <property type="match status" value="1"/>
</dbReference>
<dbReference type="EMBL" id="DVOR01000202">
    <property type="protein sequence ID" value="HIV09684.1"/>
    <property type="molecule type" value="Genomic_DNA"/>
</dbReference>
<reference evidence="2" key="2">
    <citation type="journal article" date="2021" name="PeerJ">
        <title>Extensive microbial diversity within the chicken gut microbiome revealed by metagenomics and culture.</title>
        <authorList>
            <person name="Gilroy R."/>
            <person name="Ravi A."/>
            <person name="Getino M."/>
            <person name="Pursley I."/>
            <person name="Horton D.L."/>
            <person name="Alikhan N.F."/>
            <person name="Baker D."/>
            <person name="Gharbi K."/>
            <person name="Hall N."/>
            <person name="Watson M."/>
            <person name="Adriaenssens E.M."/>
            <person name="Foster-Nyarko E."/>
            <person name="Jarju S."/>
            <person name="Secka A."/>
            <person name="Antonio M."/>
            <person name="Oren A."/>
            <person name="Chaudhuri R.R."/>
            <person name="La Ragione R."/>
            <person name="Hildebrand F."/>
            <person name="Pallen M.J."/>
        </authorList>
    </citation>
    <scope>NUCLEOTIDE SEQUENCE</scope>
    <source>
        <strain evidence="2">35461</strain>
    </source>
</reference>
<dbReference type="GO" id="GO:0004622">
    <property type="term" value="F:phosphatidylcholine lysophospholipase activity"/>
    <property type="evidence" value="ECO:0007669"/>
    <property type="project" value="TreeGrafter"/>
</dbReference>
<reference evidence="2" key="1">
    <citation type="submission" date="2020-10" db="EMBL/GenBank/DDBJ databases">
        <authorList>
            <person name="Gilroy R."/>
        </authorList>
    </citation>
    <scope>NUCLEOTIDE SEQUENCE</scope>
    <source>
        <strain evidence="2">35461</strain>
    </source>
</reference>
<evidence type="ECO:0000313" key="2">
    <source>
        <dbReference type="EMBL" id="HIV09684.1"/>
    </source>
</evidence>
<organism evidence="2 3">
    <name type="scientific">Candidatus Spyradenecus faecavium</name>
    <dbReference type="NCBI Taxonomy" id="2840947"/>
    <lineage>
        <taxon>Bacteria</taxon>
        <taxon>Pseudomonadati</taxon>
        <taxon>Lentisphaerota</taxon>
        <taxon>Lentisphaeria</taxon>
        <taxon>Lentisphaerales</taxon>
        <taxon>Lentisphaeraceae</taxon>
        <taxon>Lentisphaeraceae incertae sedis</taxon>
        <taxon>Candidatus Spyradenecus</taxon>
    </lineage>
</organism>
<dbReference type="AlphaFoldDB" id="A0A9D1NPB5"/>
<dbReference type="InterPro" id="IPR013830">
    <property type="entry name" value="SGNH_hydro"/>
</dbReference>
<dbReference type="PANTHER" id="PTHR30383">
    <property type="entry name" value="THIOESTERASE 1/PROTEASE 1/LYSOPHOSPHOLIPASE L1"/>
    <property type="match status" value="1"/>
</dbReference>
<proteinExistence type="predicted"/>
<gene>
    <name evidence="2" type="ORF">IAC79_06195</name>
</gene>
<evidence type="ECO:0000313" key="3">
    <source>
        <dbReference type="Proteomes" id="UP000886845"/>
    </source>
</evidence>
<dbReference type="Gene3D" id="3.40.50.1110">
    <property type="entry name" value="SGNH hydrolase"/>
    <property type="match status" value="1"/>
</dbReference>